<keyword evidence="2" id="KW-1185">Reference proteome</keyword>
<comment type="caution">
    <text evidence="1">The sequence shown here is derived from an EMBL/GenBank/DDBJ whole genome shotgun (WGS) entry which is preliminary data.</text>
</comment>
<sequence length="87" mass="9971">MEPSQLMVIQGEIRAKLCATKSKLFQQCQRSLEVLENILESIRPICFCSLSSADSAFSPCEMHLLCAYYGVLSWFEDSMFLRFLHPC</sequence>
<protein>
    <submittedName>
        <fullName evidence="1">Uncharacterized protein</fullName>
    </submittedName>
</protein>
<evidence type="ECO:0000313" key="2">
    <source>
        <dbReference type="Proteomes" id="UP000822688"/>
    </source>
</evidence>
<proteinExistence type="predicted"/>
<dbReference type="EMBL" id="CM026421">
    <property type="protein sequence ID" value="KAG0591051.1"/>
    <property type="molecule type" value="Genomic_DNA"/>
</dbReference>
<dbReference type="Proteomes" id="UP000822688">
    <property type="component" value="Chromosome 1"/>
</dbReference>
<organism evidence="1 2">
    <name type="scientific">Ceratodon purpureus</name>
    <name type="common">Fire moss</name>
    <name type="synonym">Dicranum purpureum</name>
    <dbReference type="NCBI Taxonomy" id="3225"/>
    <lineage>
        <taxon>Eukaryota</taxon>
        <taxon>Viridiplantae</taxon>
        <taxon>Streptophyta</taxon>
        <taxon>Embryophyta</taxon>
        <taxon>Bryophyta</taxon>
        <taxon>Bryophytina</taxon>
        <taxon>Bryopsida</taxon>
        <taxon>Dicranidae</taxon>
        <taxon>Pseudoditrichales</taxon>
        <taxon>Ditrichaceae</taxon>
        <taxon>Ceratodon</taxon>
    </lineage>
</organism>
<accession>A0A8T0J8H4</accession>
<dbReference type="AlphaFoldDB" id="A0A8T0J8H4"/>
<evidence type="ECO:0000313" key="1">
    <source>
        <dbReference type="EMBL" id="KAG0591051.1"/>
    </source>
</evidence>
<gene>
    <name evidence="1" type="ORF">KC19_1G145700</name>
</gene>
<reference evidence="1" key="1">
    <citation type="submission" date="2020-06" db="EMBL/GenBank/DDBJ databases">
        <title>WGS assembly of Ceratodon purpureus strain R40.</title>
        <authorList>
            <person name="Carey S.B."/>
            <person name="Jenkins J."/>
            <person name="Shu S."/>
            <person name="Lovell J.T."/>
            <person name="Sreedasyam A."/>
            <person name="Maumus F."/>
            <person name="Tiley G.P."/>
            <person name="Fernandez-Pozo N."/>
            <person name="Barry K."/>
            <person name="Chen C."/>
            <person name="Wang M."/>
            <person name="Lipzen A."/>
            <person name="Daum C."/>
            <person name="Saski C.A."/>
            <person name="Payton A.C."/>
            <person name="Mcbreen J.C."/>
            <person name="Conrad R.E."/>
            <person name="Kollar L.M."/>
            <person name="Olsson S."/>
            <person name="Huttunen S."/>
            <person name="Landis J.B."/>
            <person name="Wickett N.J."/>
            <person name="Johnson M.G."/>
            <person name="Rensing S.A."/>
            <person name="Grimwood J."/>
            <person name="Schmutz J."/>
            <person name="Mcdaniel S.F."/>
        </authorList>
    </citation>
    <scope>NUCLEOTIDE SEQUENCE</scope>
    <source>
        <strain evidence="1">R40</strain>
    </source>
</reference>
<name>A0A8T0J8H4_CERPU</name>